<reference evidence="2 3" key="1">
    <citation type="journal article" date="2018" name="Front. Plant Sci.">
        <title>Red Clover (Trifolium pratense) and Zigzag Clover (T. medium) - A Picture of Genomic Similarities and Differences.</title>
        <authorList>
            <person name="Dluhosova J."/>
            <person name="Istvanek J."/>
            <person name="Nedelnik J."/>
            <person name="Repkova J."/>
        </authorList>
    </citation>
    <scope>NUCLEOTIDE SEQUENCE [LARGE SCALE GENOMIC DNA]</scope>
    <source>
        <strain evidence="3">cv. 10/8</strain>
        <tissue evidence="2">Leaf</tissue>
    </source>
</reference>
<sequence>METINVVVDDAPTVRTDAMPHAAPSIPQASFELEEEEPQENHTDDEVVEIRQPTTNKGPSTRVQKNHPLDAIIGQLDRGVTT</sequence>
<evidence type="ECO:0000313" key="2">
    <source>
        <dbReference type="EMBL" id="MCI46958.1"/>
    </source>
</evidence>
<dbReference type="Proteomes" id="UP000265520">
    <property type="component" value="Unassembled WGS sequence"/>
</dbReference>
<feature type="region of interest" description="Disordered" evidence="1">
    <location>
        <begin position="32"/>
        <end position="66"/>
    </location>
</feature>
<evidence type="ECO:0000313" key="3">
    <source>
        <dbReference type="Proteomes" id="UP000265520"/>
    </source>
</evidence>
<comment type="caution">
    <text evidence="2">The sequence shown here is derived from an EMBL/GenBank/DDBJ whole genome shotgun (WGS) entry which is preliminary data.</text>
</comment>
<name>A0A392SDK8_9FABA</name>
<organism evidence="2 3">
    <name type="scientific">Trifolium medium</name>
    <dbReference type="NCBI Taxonomy" id="97028"/>
    <lineage>
        <taxon>Eukaryota</taxon>
        <taxon>Viridiplantae</taxon>
        <taxon>Streptophyta</taxon>
        <taxon>Embryophyta</taxon>
        <taxon>Tracheophyta</taxon>
        <taxon>Spermatophyta</taxon>
        <taxon>Magnoliopsida</taxon>
        <taxon>eudicotyledons</taxon>
        <taxon>Gunneridae</taxon>
        <taxon>Pentapetalae</taxon>
        <taxon>rosids</taxon>
        <taxon>fabids</taxon>
        <taxon>Fabales</taxon>
        <taxon>Fabaceae</taxon>
        <taxon>Papilionoideae</taxon>
        <taxon>50 kb inversion clade</taxon>
        <taxon>NPAAA clade</taxon>
        <taxon>Hologalegina</taxon>
        <taxon>IRL clade</taxon>
        <taxon>Trifolieae</taxon>
        <taxon>Trifolium</taxon>
    </lineage>
</organism>
<evidence type="ECO:0000256" key="1">
    <source>
        <dbReference type="SAM" id="MobiDB-lite"/>
    </source>
</evidence>
<dbReference type="EMBL" id="LXQA010365227">
    <property type="protein sequence ID" value="MCI46958.1"/>
    <property type="molecule type" value="Genomic_DNA"/>
</dbReference>
<evidence type="ECO:0008006" key="4">
    <source>
        <dbReference type="Google" id="ProtNLM"/>
    </source>
</evidence>
<proteinExistence type="predicted"/>
<accession>A0A392SDK8</accession>
<feature type="compositionally biased region" description="Polar residues" evidence="1">
    <location>
        <begin position="52"/>
        <end position="63"/>
    </location>
</feature>
<keyword evidence="3" id="KW-1185">Reference proteome</keyword>
<feature type="compositionally biased region" description="Basic and acidic residues" evidence="1">
    <location>
        <begin position="39"/>
        <end position="49"/>
    </location>
</feature>
<dbReference type="AlphaFoldDB" id="A0A392SDK8"/>
<protein>
    <recommendedName>
        <fullName evidence="4">Gag-pol polyprotein</fullName>
    </recommendedName>
</protein>
<feature type="non-terminal residue" evidence="2">
    <location>
        <position position="82"/>
    </location>
</feature>